<organism evidence="1 2">
    <name type="scientific">Shinella fusca</name>
    <dbReference type="NCBI Taxonomy" id="544480"/>
    <lineage>
        <taxon>Bacteria</taxon>
        <taxon>Pseudomonadati</taxon>
        <taxon>Pseudomonadota</taxon>
        <taxon>Alphaproteobacteria</taxon>
        <taxon>Hyphomicrobiales</taxon>
        <taxon>Rhizobiaceae</taxon>
        <taxon>Shinella</taxon>
    </lineage>
</organism>
<sequence>MPKKLFRDIFRNAYLPYRDPETLRAFLREINSFTYDHSEKLGGCLRRTHLTALPEDFDRLCLGRVINLSVFSRASDARKIDAAEGRYSVLCPTLFSALDFEPATGHKFTDGALNGLDALAGRVGNRLIERPRLLGVAVQMRGDDIERHGSRAVAQIPVADQLLKPLQLHVPKWSYPLMRASLVAI</sequence>
<protein>
    <submittedName>
        <fullName evidence="1">Uncharacterized protein</fullName>
    </submittedName>
</protein>
<name>A0A7W8DWY2_9HYPH</name>
<proteinExistence type="predicted"/>
<gene>
    <name evidence="1" type="ORF">HNQ66_004629</name>
</gene>
<dbReference type="EMBL" id="JACHIK010000030">
    <property type="protein sequence ID" value="MBB5045200.1"/>
    <property type="molecule type" value="Genomic_DNA"/>
</dbReference>
<comment type="caution">
    <text evidence="1">The sequence shown here is derived from an EMBL/GenBank/DDBJ whole genome shotgun (WGS) entry which is preliminary data.</text>
</comment>
<dbReference type="Proteomes" id="UP000535406">
    <property type="component" value="Unassembled WGS sequence"/>
</dbReference>
<evidence type="ECO:0000313" key="2">
    <source>
        <dbReference type="Proteomes" id="UP000535406"/>
    </source>
</evidence>
<evidence type="ECO:0000313" key="1">
    <source>
        <dbReference type="EMBL" id="MBB5045200.1"/>
    </source>
</evidence>
<dbReference type="AlphaFoldDB" id="A0A7W8DWY2"/>
<keyword evidence="2" id="KW-1185">Reference proteome</keyword>
<accession>A0A7W8DWY2</accession>
<reference evidence="1 2" key="1">
    <citation type="submission" date="2020-08" db="EMBL/GenBank/DDBJ databases">
        <title>Genomic Encyclopedia of Type Strains, Phase IV (KMG-IV): sequencing the most valuable type-strain genomes for metagenomic binning, comparative biology and taxonomic classification.</title>
        <authorList>
            <person name="Goeker M."/>
        </authorList>
    </citation>
    <scope>NUCLEOTIDE SEQUENCE [LARGE SCALE GENOMIC DNA]</scope>
    <source>
        <strain evidence="1 2">DSM 21319</strain>
    </source>
</reference>